<keyword evidence="2" id="KW-1185">Reference proteome</keyword>
<evidence type="ECO:0000313" key="2">
    <source>
        <dbReference type="Proteomes" id="UP000039324"/>
    </source>
</evidence>
<dbReference type="EMBL" id="CDSF01000078">
    <property type="protein sequence ID" value="CEO97013.1"/>
    <property type="molecule type" value="Genomic_DNA"/>
</dbReference>
<accession>A0A0G4INZ0</accession>
<evidence type="ECO:0000313" key="1">
    <source>
        <dbReference type="EMBL" id="CEO97013.1"/>
    </source>
</evidence>
<gene>
    <name evidence="1" type="ORF">PBRA_005617</name>
</gene>
<reference evidence="1 2" key="1">
    <citation type="submission" date="2015-02" db="EMBL/GenBank/DDBJ databases">
        <authorList>
            <person name="Chooi Y.-H."/>
        </authorList>
    </citation>
    <scope>NUCLEOTIDE SEQUENCE [LARGE SCALE GENOMIC DNA]</scope>
    <source>
        <strain evidence="1">E3</strain>
    </source>
</reference>
<dbReference type="Proteomes" id="UP000039324">
    <property type="component" value="Unassembled WGS sequence"/>
</dbReference>
<protein>
    <submittedName>
        <fullName evidence="1">Uncharacterized protein</fullName>
    </submittedName>
</protein>
<name>A0A0G4INZ0_PLABS</name>
<organism evidence="1 2">
    <name type="scientific">Plasmodiophora brassicae</name>
    <name type="common">Clubroot disease agent</name>
    <dbReference type="NCBI Taxonomy" id="37360"/>
    <lineage>
        <taxon>Eukaryota</taxon>
        <taxon>Sar</taxon>
        <taxon>Rhizaria</taxon>
        <taxon>Endomyxa</taxon>
        <taxon>Phytomyxea</taxon>
        <taxon>Plasmodiophorida</taxon>
        <taxon>Plasmodiophoridae</taxon>
        <taxon>Plasmodiophora</taxon>
    </lineage>
</organism>
<proteinExistence type="predicted"/>
<sequence>MTAMVLATGAVRFCDDAHALDAGDGRGLGFCTRQLGGSPLNAMAPAIDAAATPPANIAFCAAVER</sequence>
<dbReference type="AlphaFoldDB" id="A0A0G4INZ0"/>